<keyword evidence="3" id="KW-1185">Reference proteome</keyword>
<evidence type="ECO:0000313" key="3">
    <source>
        <dbReference type="Proteomes" id="UP000613974"/>
    </source>
</evidence>
<dbReference type="GeneID" id="95591854"/>
<feature type="region of interest" description="Disordered" evidence="1">
    <location>
        <begin position="111"/>
        <end position="171"/>
    </location>
</feature>
<dbReference type="RefSeq" id="WP_189733525.1">
    <property type="nucleotide sequence ID" value="NZ_BMRL01000001.1"/>
</dbReference>
<feature type="region of interest" description="Disordered" evidence="1">
    <location>
        <begin position="255"/>
        <end position="297"/>
    </location>
</feature>
<reference evidence="3" key="1">
    <citation type="submission" date="2023-07" db="EMBL/GenBank/DDBJ databases">
        <title>Whole genome shotgun sequence of Streptomyces nojiriensis NBRC 13794.</title>
        <authorList>
            <person name="Komaki H."/>
            <person name="Tamura T."/>
        </authorList>
    </citation>
    <scope>NUCLEOTIDE SEQUENCE [LARGE SCALE GENOMIC DNA]</scope>
    <source>
        <strain evidence="3">NBRC 13794</strain>
    </source>
</reference>
<feature type="compositionally biased region" description="Pro residues" evidence="1">
    <location>
        <begin position="156"/>
        <end position="170"/>
    </location>
</feature>
<gene>
    <name evidence="2" type="ORF">Snoj_75440</name>
</gene>
<dbReference type="Proteomes" id="UP000613974">
    <property type="component" value="Unassembled WGS sequence"/>
</dbReference>
<name>A0ABQ3SZR2_9ACTN</name>
<evidence type="ECO:0000313" key="2">
    <source>
        <dbReference type="EMBL" id="GHI73626.1"/>
    </source>
</evidence>
<proteinExistence type="predicted"/>
<protein>
    <submittedName>
        <fullName evidence="2">DNA-binding protein</fullName>
    </submittedName>
</protein>
<accession>A0ABQ3SZR2</accession>
<dbReference type="EMBL" id="BNEC01000005">
    <property type="protein sequence ID" value="GHI73626.1"/>
    <property type="molecule type" value="Genomic_DNA"/>
</dbReference>
<feature type="compositionally biased region" description="Pro residues" evidence="1">
    <location>
        <begin position="129"/>
        <end position="138"/>
    </location>
</feature>
<dbReference type="GO" id="GO:0003677">
    <property type="term" value="F:DNA binding"/>
    <property type="evidence" value="ECO:0007669"/>
    <property type="project" value="UniProtKB-KW"/>
</dbReference>
<keyword evidence="2" id="KW-0238">DNA-binding</keyword>
<sequence>MAHQNPSAPSRLSPVVPTAIPRSGVIHVNARHASHYTVVGNHLLQHRELSATAIGIAAHIQSLPQGAPIGIKALAARFPEGAIRIGSALRELERHGYLERRRERLASGRVVTRTYSYNKPGSTSAEPPTASPPPPPPVAREAEPEAMPEPTREPAPEPAPGPEAVAPPPARRVHPGAAELLAGLRRHDPRLLLSERDVRQLAPDVSAWLERGITPEVVARALSADLPERMRRPASVLAYRLTALLPPHLPPAPAAPEVRDGRRPDPLQNCGGCERAFRAPRPGRCRDCPPEEDAAAA</sequence>
<evidence type="ECO:0000256" key="1">
    <source>
        <dbReference type="SAM" id="MobiDB-lite"/>
    </source>
</evidence>
<comment type="caution">
    <text evidence="2">The sequence shown here is derived from an EMBL/GenBank/DDBJ whole genome shotgun (WGS) entry which is preliminary data.</text>
</comment>
<organism evidence="2 3">
    <name type="scientific">Streptomyces nojiriensis</name>
    <dbReference type="NCBI Taxonomy" id="66374"/>
    <lineage>
        <taxon>Bacteria</taxon>
        <taxon>Bacillati</taxon>
        <taxon>Actinomycetota</taxon>
        <taxon>Actinomycetes</taxon>
        <taxon>Kitasatosporales</taxon>
        <taxon>Streptomycetaceae</taxon>
        <taxon>Streptomyces</taxon>
    </lineage>
</organism>